<dbReference type="GeneID" id="27357378"/>
<dbReference type="PROSITE" id="PS00463">
    <property type="entry name" value="ZN2_CY6_FUNGAL_1"/>
    <property type="match status" value="1"/>
</dbReference>
<evidence type="ECO:0000256" key="4">
    <source>
        <dbReference type="ARBA" id="ARBA00023163"/>
    </source>
</evidence>
<dbReference type="PANTHER" id="PTHR47424:SF4">
    <property type="entry name" value="ZN(II)2CYS6 TRANSCRIPTION FACTOR (EUROFUNG)"/>
    <property type="match status" value="1"/>
</dbReference>
<evidence type="ECO:0000256" key="3">
    <source>
        <dbReference type="ARBA" id="ARBA00023125"/>
    </source>
</evidence>
<keyword evidence="5" id="KW-0539">Nucleus</keyword>
<dbReference type="PANTHER" id="PTHR47424">
    <property type="entry name" value="REGULATORY PROTEIN GAL4"/>
    <property type="match status" value="1"/>
</dbReference>
<reference evidence="8 9" key="1">
    <citation type="submission" date="2015-01" db="EMBL/GenBank/DDBJ databases">
        <title>The Genome Sequence of Exophiala oligosperma CBS72588.</title>
        <authorList>
            <consortium name="The Broad Institute Genomics Platform"/>
            <person name="Cuomo C."/>
            <person name="de Hoog S."/>
            <person name="Gorbushina A."/>
            <person name="Stielow B."/>
            <person name="Teixiera M."/>
            <person name="Abouelleil A."/>
            <person name="Chapman S.B."/>
            <person name="Priest M."/>
            <person name="Young S.K."/>
            <person name="Wortman J."/>
            <person name="Nusbaum C."/>
            <person name="Birren B."/>
        </authorList>
    </citation>
    <scope>NUCLEOTIDE SEQUENCE [LARGE SCALE GENOMIC DNA]</scope>
    <source>
        <strain evidence="8 9">CBS 72588</strain>
    </source>
</reference>
<dbReference type="GO" id="GO:0000435">
    <property type="term" value="P:positive regulation of transcription from RNA polymerase II promoter by galactose"/>
    <property type="evidence" value="ECO:0007669"/>
    <property type="project" value="TreeGrafter"/>
</dbReference>
<dbReference type="STRING" id="215243.A0A0D2E8S0"/>
<dbReference type="GO" id="GO:0006351">
    <property type="term" value="P:DNA-templated transcription"/>
    <property type="evidence" value="ECO:0007669"/>
    <property type="project" value="InterPro"/>
</dbReference>
<evidence type="ECO:0000256" key="5">
    <source>
        <dbReference type="ARBA" id="ARBA00023242"/>
    </source>
</evidence>
<feature type="region of interest" description="Disordered" evidence="6">
    <location>
        <begin position="669"/>
        <end position="691"/>
    </location>
</feature>
<feature type="domain" description="Zn(2)-C6 fungal-type" evidence="7">
    <location>
        <begin position="23"/>
        <end position="55"/>
    </location>
</feature>
<name>A0A0D2E8S0_9EURO</name>
<dbReference type="Proteomes" id="UP000053342">
    <property type="component" value="Unassembled WGS sequence"/>
</dbReference>
<evidence type="ECO:0000256" key="6">
    <source>
        <dbReference type="SAM" id="MobiDB-lite"/>
    </source>
</evidence>
<dbReference type="GO" id="GO:0000981">
    <property type="term" value="F:DNA-binding transcription factor activity, RNA polymerase II-specific"/>
    <property type="evidence" value="ECO:0007669"/>
    <property type="project" value="InterPro"/>
</dbReference>
<evidence type="ECO:0000313" key="9">
    <source>
        <dbReference type="Proteomes" id="UP000053342"/>
    </source>
</evidence>
<accession>A0A0D2E8S0</accession>
<dbReference type="SMART" id="SM00906">
    <property type="entry name" value="Fungal_trans"/>
    <property type="match status" value="1"/>
</dbReference>
<dbReference type="Gene3D" id="4.10.240.10">
    <property type="entry name" value="Zn(2)-C6 fungal-type DNA-binding domain"/>
    <property type="match status" value="1"/>
</dbReference>
<feature type="compositionally biased region" description="Basic and acidic residues" evidence="6">
    <location>
        <begin position="67"/>
        <end position="78"/>
    </location>
</feature>
<dbReference type="CDD" id="cd12148">
    <property type="entry name" value="fungal_TF_MHR"/>
    <property type="match status" value="1"/>
</dbReference>
<dbReference type="GO" id="GO:0005634">
    <property type="term" value="C:nucleus"/>
    <property type="evidence" value="ECO:0007669"/>
    <property type="project" value="TreeGrafter"/>
</dbReference>
<feature type="compositionally biased region" description="Polar residues" evidence="6">
    <location>
        <begin position="79"/>
        <end position="100"/>
    </location>
</feature>
<dbReference type="CDD" id="cd00067">
    <property type="entry name" value="GAL4"/>
    <property type="match status" value="1"/>
</dbReference>
<proteinExistence type="predicted"/>
<dbReference type="OrthoDB" id="424974at2759"/>
<dbReference type="SMART" id="SM00066">
    <property type="entry name" value="GAL4"/>
    <property type="match status" value="1"/>
</dbReference>
<dbReference type="VEuPathDB" id="FungiDB:PV06_05304"/>
<dbReference type="HOGENOM" id="CLU_008511_1_1_1"/>
<keyword evidence="4" id="KW-0804">Transcription</keyword>
<dbReference type="GO" id="GO:0008270">
    <property type="term" value="F:zinc ion binding"/>
    <property type="evidence" value="ECO:0007669"/>
    <property type="project" value="InterPro"/>
</dbReference>
<dbReference type="GO" id="GO:0000978">
    <property type="term" value="F:RNA polymerase II cis-regulatory region sequence-specific DNA binding"/>
    <property type="evidence" value="ECO:0007669"/>
    <property type="project" value="TreeGrafter"/>
</dbReference>
<evidence type="ECO:0000256" key="1">
    <source>
        <dbReference type="ARBA" id="ARBA00022723"/>
    </source>
</evidence>
<evidence type="ECO:0000256" key="2">
    <source>
        <dbReference type="ARBA" id="ARBA00023015"/>
    </source>
</evidence>
<evidence type="ECO:0000259" key="7">
    <source>
        <dbReference type="PROSITE" id="PS50048"/>
    </source>
</evidence>
<dbReference type="InterPro" id="IPR001138">
    <property type="entry name" value="Zn2Cys6_DnaBD"/>
</dbReference>
<dbReference type="Pfam" id="PF00172">
    <property type="entry name" value="Zn_clus"/>
    <property type="match status" value="1"/>
</dbReference>
<dbReference type="InterPro" id="IPR051127">
    <property type="entry name" value="Fungal_SecMet_Regulators"/>
</dbReference>
<feature type="region of interest" description="Disordered" evidence="6">
    <location>
        <begin position="121"/>
        <end position="146"/>
    </location>
</feature>
<dbReference type="SUPFAM" id="SSF57701">
    <property type="entry name" value="Zn2/Cys6 DNA-binding domain"/>
    <property type="match status" value="1"/>
</dbReference>
<dbReference type="AlphaFoldDB" id="A0A0D2E8S0"/>
<feature type="region of interest" description="Disordered" evidence="6">
    <location>
        <begin position="67"/>
        <end position="100"/>
    </location>
</feature>
<organism evidence="8 9">
    <name type="scientific">Exophiala oligosperma</name>
    <dbReference type="NCBI Taxonomy" id="215243"/>
    <lineage>
        <taxon>Eukaryota</taxon>
        <taxon>Fungi</taxon>
        <taxon>Dikarya</taxon>
        <taxon>Ascomycota</taxon>
        <taxon>Pezizomycotina</taxon>
        <taxon>Eurotiomycetes</taxon>
        <taxon>Chaetothyriomycetidae</taxon>
        <taxon>Chaetothyriales</taxon>
        <taxon>Herpotrichiellaceae</taxon>
        <taxon>Exophiala</taxon>
    </lineage>
</organism>
<protein>
    <recommendedName>
        <fullName evidence="7">Zn(2)-C6 fungal-type domain-containing protein</fullName>
    </recommendedName>
</protein>
<sequence length="721" mass="79914">MAPAMPFQADGSRPTKRQKTALACSNCRARKVRCGGEHPFCVTCVSRKETSTCEYIATTVVRVQEARETTTGRLDRGQSNDGPHYSQNQNQTSPTPLATRQSFDWNGNTIVCDNTSSTALLPNHATSSTRYSPSPRSIHSISNSPNVGRLQQGELGLSSSGGFLQTLLPGADTTLRQQGSNSRPPSKQQNAATLATLGMPNSSASYKASGEDFLLPSRKELHRLLDIYRKYHYPMYPLLDLPRFMSDVETIYLGTDSTTDQRTLHCLLNFMFALATQSHQPPDSSDDDPAAPYFTRARNLLSINILDGWSFAQLQTTLICAQFLLSTDRPQQCWLMVSLSARIAECLGLNRVSILDGLQDDLERSLSKRVWHCCVLIDRAVAMCLGQAPIVSLNATSYIKLDDDVDSGSGSRVTDGIRADRYTAHTFFKASSELFDVLHEILLKVYVPEAKPQMRTIAPDSFVSTVTSMEEKLARWEDNLPRHLKISNTSPTTQGGPYFLCQAQTLRQRYLQVCIMLYRPGLAELILADHDSSRTTTSLGLKQSTLLYITSSCLKNAQEMVGLCKAQINGHAESTMLTPWWMNILYIYTAATTIAVAMHKQDVVATLEPLALNHSMEDALGLLTQYSVCRPSARRCLSTLTSIAPFKHPVSSEYMGAADTEQLISDLRQQGTRESRSNTHNNPVYDMTFPPPPDSQNSILDFLSEGWLSQPQLDSFDFLGI</sequence>
<dbReference type="InterPro" id="IPR036864">
    <property type="entry name" value="Zn2-C6_fun-type_DNA-bd_sf"/>
</dbReference>
<gene>
    <name evidence="8" type="ORF">PV06_05304</name>
</gene>
<dbReference type="PROSITE" id="PS50048">
    <property type="entry name" value="ZN2_CY6_FUNGAL_2"/>
    <property type="match status" value="1"/>
</dbReference>
<dbReference type="RefSeq" id="XP_016264500.1">
    <property type="nucleotide sequence ID" value="XM_016406294.1"/>
</dbReference>
<dbReference type="Pfam" id="PF04082">
    <property type="entry name" value="Fungal_trans"/>
    <property type="match status" value="1"/>
</dbReference>
<dbReference type="EMBL" id="KN847335">
    <property type="protein sequence ID" value="KIW44284.1"/>
    <property type="molecule type" value="Genomic_DNA"/>
</dbReference>
<keyword evidence="3" id="KW-0238">DNA-binding</keyword>
<dbReference type="InterPro" id="IPR007219">
    <property type="entry name" value="XnlR_reg_dom"/>
</dbReference>
<keyword evidence="1" id="KW-0479">Metal-binding</keyword>
<keyword evidence="9" id="KW-1185">Reference proteome</keyword>
<keyword evidence="2" id="KW-0805">Transcription regulation</keyword>
<evidence type="ECO:0000313" key="8">
    <source>
        <dbReference type="EMBL" id="KIW44284.1"/>
    </source>
</evidence>
<feature type="compositionally biased region" description="Low complexity" evidence="6">
    <location>
        <begin position="126"/>
        <end position="137"/>
    </location>
</feature>